<proteinExistence type="predicted"/>
<gene>
    <name evidence="1" type="ORF">FSB_LOCUS3681</name>
</gene>
<protein>
    <submittedName>
        <fullName evidence="1">Uncharacterized protein</fullName>
    </submittedName>
</protein>
<dbReference type="EMBL" id="OIVN01000180">
    <property type="protein sequence ID" value="SPC75799.1"/>
    <property type="molecule type" value="Genomic_DNA"/>
</dbReference>
<evidence type="ECO:0000313" key="1">
    <source>
        <dbReference type="EMBL" id="SPC75799.1"/>
    </source>
</evidence>
<accession>A0A2N9EMJ2</accession>
<name>A0A2N9EMJ2_FAGSY</name>
<reference evidence="1" key="1">
    <citation type="submission" date="2018-02" db="EMBL/GenBank/DDBJ databases">
        <authorList>
            <person name="Cohen D.B."/>
            <person name="Kent A.D."/>
        </authorList>
    </citation>
    <scope>NUCLEOTIDE SEQUENCE</scope>
</reference>
<dbReference type="AlphaFoldDB" id="A0A2N9EMJ2"/>
<organism evidence="1">
    <name type="scientific">Fagus sylvatica</name>
    <name type="common">Beechnut</name>
    <dbReference type="NCBI Taxonomy" id="28930"/>
    <lineage>
        <taxon>Eukaryota</taxon>
        <taxon>Viridiplantae</taxon>
        <taxon>Streptophyta</taxon>
        <taxon>Embryophyta</taxon>
        <taxon>Tracheophyta</taxon>
        <taxon>Spermatophyta</taxon>
        <taxon>Magnoliopsida</taxon>
        <taxon>eudicotyledons</taxon>
        <taxon>Gunneridae</taxon>
        <taxon>Pentapetalae</taxon>
        <taxon>rosids</taxon>
        <taxon>fabids</taxon>
        <taxon>Fagales</taxon>
        <taxon>Fagaceae</taxon>
        <taxon>Fagus</taxon>
    </lineage>
</organism>
<sequence length="89" mass="9955">MKFPEIITPPFQISLRDPPRSLQKFVSTSLPSSLRLASGKGKSASSEGSTTEMVNLSQFWKKNFLFQDAQDPYAGIEEDQALIEEQYLG</sequence>